<dbReference type="FunFam" id="3.30.70.20:FF:000012">
    <property type="entry name" value="Electron transfer flavoprotein-ubiquinone oxidoreductase, mitochondrial"/>
    <property type="match status" value="1"/>
</dbReference>
<evidence type="ECO:0000256" key="1">
    <source>
        <dbReference type="ARBA" id="ARBA00001974"/>
    </source>
</evidence>
<dbReference type="InterPro" id="IPR007859">
    <property type="entry name" value="ETF-QO/FixX_C"/>
</dbReference>
<sequence length="656" mass="71932">MLPLKATTTAAVAAATRPALNSNKCASSPLLRAGTRLRQQKANSNPFAVRSLPRSLYTLPSSTVSGSRRSMAYQKPNVLQQRSISTTPKVSAAEEAEEEDPLKAERFVDEADVVIVGAGPAGLSAAIRIKQRAEKEGKDIRVVVVEKGGEVGAHTLSGAVIEPSALSELIPDWKERGAPLLQPALHDSMVYLTKKWAIPMPHPPQMSNKGNYIVSLSNVVKWIGEQAEEIGVEVFPGFAASEVIYDEQGHVKGIATNDVGLDKDFKPKDNFERGMEIHGKVTLFGEGCHGSLTKSLISKFKLRDEGQYQTYGLGIKEVWEIDPKKHKPGTVIHTLGYPLDYQTYGGSFIYHLQDNMISLGLVVGLDYQNPYLSPYKEFQKFKDHPFVRQLLEGGRVLSYGARALIEGGFQAVPRLAFPGGALIGDSAGFVNVPKIKGTHNAIRSGMMAADAAFDAIVAGGDAGSMEPIKLDAYQEAYLKSPIYKELYEVRNVRPSFNTPLGLFGGSIWSGLDTFFLRGRVPFTFKVKHPDHQMLKPASHFRPIDYPKPDGKVTFDLLTSVSRTGTNHAENQPVHLRLKDPKVQVAHNLPVFDGPEQKFCPAGVYEYIDDEARPGHKRFNINSQNCIHCKTCDIKDPSQNINWTVPEGGGGPQYVDT</sequence>
<keyword evidence="4" id="KW-0004">4Fe-4S</keyword>
<keyword evidence="9 14" id="KW-0560">Oxidoreductase</keyword>
<keyword evidence="3 14" id="KW-0813">Transport</keyword>
<evidence type="ECO:0000256" key="10">
    <source>
        <dbReference type="ARBA" id="ARBA00023004"/>
    </source>
</evidence>
<keyword evidence="10 14" id="KW-0408">Iron</keyword>
<dbReference type="GO" id="GO:0004174">
    <property type="term" value="F:electron-transferring-flavoprotein dehydrogenase activity"/>
    <property type="evidence" value="ECO:0007669"/>
    <property type="project" value="UniProtKB-UniRule"/>
</dbReference>
<dbReference type="Gene3D" id="3.50.50.60">
    <property type="entry name" value="FAD/NAD(P)-binding domain"/>
    <property type="match status" value="1"/>
</dbReference>
<evidence type="ECO:0000256" key="9">
    <source>
        <dbReference type="ARBA" id="ARBA00023002"/>
    </source>
</evidence>
<keyword evidence="5 14" id="KW-0285">Flavoprotein</keyword>
<dbReference type="Pfam" id="PF21162">
    <property type="entry name" value="ETFQO_UQ-bd"/>
    <property type="match status" value="1"/>
</dbReference>
<dbReference type="Gene3D" id="3.30.70.20">
    <property type="match status" value="1"/>
</dbReference>
<feature type="region of interest" description="Disordered" evidence="15">
    <location>
        <begin position="61"/>
        <end position="100"/>
    </location>
</feature>
<dbReference type="PANTHER" id="PTHR10617">
    <property type="entry name" value="ELECTRON TRANSFER FLAVOPROTEIN-UBIQUINONE OXIDOREDUCTASE"/>
    <property type="match status" value="1"/>
</dbReference>
<comment type="cofactor">
    <cofactor evidence="14">
        <name>[4Fe-4S] cluster</name>
        <dbReference type="ChEBI" id="CHEBI:49883"/>
    </cofactor>
    <text evidence="14">Binds 1 [4Fe-4S] cluster.</text>
</comment>
<evidence type="ECO:0000259" key="16">
    <source>
        <dbReference type="PROSITE" id="PS51379"/>
    </source>
</evidence>
<comment type="catalytic activity">
    <reaction evidence="13 14">
        <text>a ubiquinone + reduced [electron-transfer flavoprotein] = a ubiquinol + oxidized [electron-transfer flavoprotein] + H(+)</text>
        <dbReference type="Rhea" id="RHEA:24052"/>
        <dbReference type="Rhea" id="RHEA-COMP:9565"/>
        <dbReference type="Rhea" id="RHEA-COMP:9566"/>
        <dbReference type="Rhea" id="RHEA-COMP:10685"/>
        <dbReference type="Rhea" id="RHEA-COMP:10686"/>
        <dbReference type="ChEBI" id="CHEBI:15378"/>
        <dbReference type="ChEBI" id="CHEBI:16389"/>
        <dbReference type="ChEBI" id="CHEBI:17976"/>
        <dbReference type="ChEBI" id="CHEBI:57692"/>
        <dbReference type="ChEBI" id="CHEBI:58307"/>
        <dbReference type="EC" id="1.5.5.1"/>
    </reaction>
</comment>
<evidence type="ECO:0000256" key="15">
    <source>
        <dbReference type="SAM" id="MobiDB-lite"/>
    </source>
</evidence>
<dbReference type="PROSITE" id="PS51379">
    <property type="entry name" value="4FE4S_FER_2"/>
    <property type="match status" value="1"/>
</dbReference>
<evidence type="ECO:0000313" key="18">
    <source>
        <dbReference type="Proteomes" id="UP001150538"/>
    </source>
</evidence>
<evidence type="ECO:0000256" key="14">
    <source>
        <dbReference type="RuleBase" id="RU366068"/>
    </source>
</evidence>
<keyword evidence="11 14" id="KW-0411">Iron-sulfur</keyword>
<proteinExistence type="predicted"/>
<evidence type="ECO:0000256" key="12">
    <source>
        <dbReference type="ARBA" id="ARBA00023075"/>
    </source>
</evidence>
<feature type="domain" description="4Fe-4S ferredoxin-type" evidence="16">
    <location>
        <begin position="616"/>
        <end position="645"/>
    </location>
</feature>
<dbReference type="InterPro" id="IPR017896">
    <property type="entry name" value="4Fe4S_Fe-S-bd"/>
</dbReference>
<comment type="cofactor">
    <cofactor evidence="1 14">
        <name>FAD</name>
        <dbReference type="ChEBI" id="CHEBI:57692"/>
    </cofactor>
</comment>
<evidence type="ECO:0000256" key="3">
    <source>
        <dbReference type="ARBA" id="ARBA00022448"/>
    </source>
</evidence>
<dbReference type="GO" id="GO:0051539">
    <property type="term" value="F:4 iron, 4 sulfur cluster binding"/>
    <property type="evidence" value="ECO:0007669"/>
    <property type="project" value="UniProtKB-UniRule"/>
</dbReference>
<dbReference type="SUPFAM" id="SSF51905">
    <property type="entry name" value="FAD/NAD(P)-binding domain"/>
    <property type="match status" value="1"/>
</dbReference>
<evidence type="ECO:0000256" key="8">
    <source>
        <dbReference type="ARBA" id="ARBA00022982"/>
    </source>
</evidence>
<dbReference type="Pfam" id="PF13450">
    <property type="entry name" value="NAD_binding_8"/>
    <property type="match status" value="1"/>
</dbReference>
<keyword evidence="18" id="KW-1185">Reference proteome</keyword>
<dbReference type="GO" id="GO:0046872">
    <property type="term" value="F:metal ion binding"/>
    <property type="evidence" value="ECO:0007669"/>
    <property type="project" value="UniProtKB-KW"/>
</dbReference>
<evidence type="ECO:0000256" key="13">
    <source>
        <dbReference type="ARBA" id="ARBA00052682"/>
    </source>
</evidence>
<dbReference type="AlphaFoldDB" id="A0A9W8A0C5"/>
<dbReference type="GO" id="GO:0005743">
    <property type="term" value="C:mitochondrial inner membrane"/>
    <property type="evidence" value="ECO:0007669"/>
    <property type="project" value="TreeGrafter"/>
</dbReference>
<organism evidence="17 18">
    <name type="scientific">Mycoemilia scoparia</name>
    <dbReference type="NCBI Taxonomy" id="417184"/>
    <lineage>
        <taxon>Eukaryota</taxon>
        <taxon>Fungi</taxon>
        <taxon>Fungi incertae sedis</taxon>
        <taxon>Zoopagomycota</taxon>
        <taxon>Kickxellomycotina</taxon>
        <taxon>Kickxellomycetes</taxon>
        <taxon>Kickxellales</taxon>
        <taxon>Kickxellaceae</taxon>
        <taxon>Mycoemilia</taxon>
    </lineage>
</organism>
<comment type="function">
    <text evidence="2 14">Accepts electrons from ETF and reduces ubiquinone.</text>
</comment>
<dbReference type="Proteomes" id="UP001150538">
    <property type="component" value="Unassembled WGS sequence"/>
</dbReference>
<name>A0A9W8A0C5_9FUNG</name>
<dbReference type="InterPro" id="IPR049398">
    <property type="entry name" value="ETF-QO/FixC_UQ-bd"/>
</dbReference>
<dbReference type="Gene3D" id="3.30.9.90">
    <property type="match status" value="1"/>
</dbReference>
<evidence type="ECO:0000256" key="4">
    <source>
        <dbReference type="ARBA" id="ARBA00022485"/>
    </source>
</evidence>
<gene>
    <name evidence="17" type="ORF">H4219_003780</name>
</gene>
<evidence type="ECO:0000256" key="7">
    <source>
        <dbReference type="ARBA" id="ARBA00022827"/>
    </source>
</evidence>
<dbReference type="OrthoDB" id="437331at2759"/>
<dbReference type="EC" id="1.5.5.1" evidence="14"/>
<feature type="compositionally biased region" description="Polar residues" evidence="15">
    <location>
        <begin position="77"/>
        <end position="89"/>
    </location>
</feature>
<dbReference type="EMBL" id="JANBPU010000102">
    <property type="protein sequence ID" value="KAJ1916473.1"/>
    <property type="molecule type" value="Genomic_DNA"/>
</dbReference>
<evidence type="ECO:0000256" key="5">
    <source>
        <dbReference type="ARBA" id="ARBA00022630"/>
    </source>
</evidence>
<evidence type="ECO:0000256" key="2">
    <source>
        <dbReference type="ARBA" id="ARBA00002819"/>
    </source>
</evidence>
<dbReference type="PANTHER" id="PTHR10617:SF107">
    <property type="entry name" value="ELECTRON TRANSFER FLAVOPROTEIN-UBIQUINONE OXIDOREDUCTASE, MITOCHONDRIAL"/>
    <property type="match status" value="1"/>
</dbReference>
<keyword evidence="6 14" id="KW-0479">Metal-binding</keyword>
<dbReference type="Pfam" id="PF05187">
    <property type="entry name" value="Fer4_ETF_QO"/>
    <property type="match status" value="1"/>
</dbReference>
<comment type="caution">
    <text evidence="17">The sequence shown here is derived from an EMBL/GenBank/DDBJ whole genome shotgun (WGS) entry which is preliminary data.</text>
</comment>
<keyword evidence="8 14" id="KW-0249">Electron transport</keyword>
<dbReference type="InterPro" id="IPR040156">
    <property type="entry name" value="ETF-QO"/>
</dbReference>
<keyword evidence="12 14" id="KW-0830">Ubiquinone</keyword>
<protein>
    <recommendedName>
        <fullName evidence="14">Electron transfer flavoprotein-ubiquinone oxidoreductase</fullName>
        <shortName evidence="14">ETF-QO</shortName>
        <ecNumber evidence="14">1.5.5.1</ecNumber>
    </recommendedName>
</protein>
<dbReference type="SUPFAM" id="SSF54862">
    <property type="entry name" value="4Fe-4S ferredoxins"/>
    <property type="match status" value="1"/>
</dbReference>
<dbReference type="SUPFAM" id="SSF54373">
    <property type="entry name" value="FAD-linked reductases, C-terminal domain"/>
    <property type="match status" value="1"/>
</dbReference>
<reference evidence="17" key="1">
    <citation type="submission" date="2022-07" db="EMBL/GenBank/DDBJ databases">
        <title>Phylogenomic reconstructions and comparative analyses of Kickxellomycotina fungi.</title>
        <authorList>
            <person name="Reynolds N.K."/>
            <person name="Stajich J.E."/>
            <person name="Barry K."/>
            <person name="Grigoriev I.V."/>
            <person name="Crous P."/>
            <person name="Smith M.E."/>
        </authorList>
    </citation>
    <scope>NUCLEOTIDE SEQUENCE</scope>
    <source>
        <strain evidence="17">NBRC 100468</strain>
    </source>
</reference>
<evidence type="ECO:0000313" key="17">
    <source>
        <dbReference type="EMBL" id="KAJ1916473.1"/>
    </source>
</evidence>
<evidence type="ECO:0000256" key="6">
    <source>
        <dbReference type="ARBA" id="ARBA00022723"/>
    </source>
</evidence>
<keyword evidence="7 14" id="KW-0274">FAD</keyword>
<accession>A0A9W8A0C5</accession>
<evidence type="ECO:0000256" key="11">
    <source>
        <dbReference type="ARBA" id="ARBA00023014"/>
    </source>
</evidence>
<dbReference type="InterPro" id="IPR036188">
    <property type="entry name" value="FAD/NAD-bd_sf"/>
</dbReference>